<dbReference type="CDD" id="cd09994">
    <property type="entry name" value="HDAC_AcuC_like"/>
    <property type="match status" value="1"/>
</dbReference>
<sequence length="375" mass="41012">MSGEVRLIWGEDFMAYRLSEEHPLQPIRVKLAVELIREVGLMEFAELTPPRRATDEEIALCHSTHYIELVKALSDPGRRHEVSWSDRSEAGFASPDNPVADGMHEACATIVGGSVSAAEAVHSGAALHAFNPAGGLHHASRERAHGFCVYNDVAVAVAWLRERGHRVAYVDVDVHHGDGTQALFYSDPEVLTISLHESGRYLFPGTGFPDEIGAGTARGTSANLPLLPYAWDEPLLAAFEAVVPPLLRDFRPTVLVTQDGCDTHFLDPLAHLQGSTAVWPHFGRRFHELAHELCGGRWVATGGGGYAIREVVPRAWTLLFAEMVEHPELATSLVDPEPFLPGAAAQERIWAFLERDLRQLSSELGIPLRLPGGSD</sequence>
<dbReference type="Pfam" id="PF00850">
    <property type="entry name" value="Hist_deacetyl"/>
    <property type="match status" value="1"/>
</dbReference>
<dbReference type="PRINTS" id="PR01271">
    <property type="entry name" value="HISDACETLASE"/>
</dbReference>
<name>A0A934NFS4_9BACT</name>
<feature type="domain" description="Histone deacetylase" evidence="6">
    <location>
        <begin position="22"/>
        <end position="322"/>
    </location>
</feature>
<dbReference type="SUPFAM" id="SSF52768">
    <property type="entry name" value="Arginase/deacetylase"/>
    <property type="match status" value="1"/>
</dbReference>
<organism evidence="7 8">
    <name type="scientific">Candidatus Nephthysia bennettiae</name>
    <dbReference type="NCBI Taxonomy" id="3127016"/>
    <lineage>
        <taxon>Bacteria</taxon>
        <taxon>Bacillati</taxon>
        <taxon>Candidatus Dormiibacterota</taxon>
        <taxon>Candidatus Dormibacteria</taxon>
        <taxon>Candidatus Dormibacterales</taxon>
        <taxon>Candidatus Dormibacteraceae</taxon>
        <taxon>Candidatus Nephthysia</taxon>
    </lineage>
</organism>
<proteinExistence type="inferred from homology"/>
<dbReference type="InterPro" id="IPR003084">
    <property type="entry name" value="HDAC_I/II"/>
</dbReference>
<evidence type="ECO:0000256" key="1">
    <source>
        <dbReference type="ARBA" id="ARBA00005101"/>
    </source>
</evidence>
<dbReference type="InterPro" id="IPR003085">
    <property type="entry name" value="AcuC"/>
</dbReference>
<evidence type="ECO:0000256" key="3">
    <source>
        <dbReference type="ARBA" id="ARBA00020218"/>
    </source>
</evidence>
<dbReference type="GO" id="GO:0040029">
    <property type="term" value="P:epigenetic regulation of gene expression"/>
    <property type="evidence" value="ECO:0007669"/>
    <property type="project" value="TreeGrafter"/>
</dbReference>
<dbReference type="InterPro" id="IPR037138">
    <property type="entry name" value="His_deacetylse_dom_sf"/>
</dbReference>
<evidence type="ECO:0000256" key="2">
    <source>
        <dbReference type="ARBA" id="ARBA00005947"/>
    </source>
</evidence>
<dbReference type="AlphaFoldDB" id="A0A934NFS4"/>
<dbReference type="RefSeq" id="WP_338205243.1">
    <property type="nucleotide sequence ID" value="NZ_JAEKNR010000234.1"/>
</dbReference>
<comment type="similarity">
    <text evidence="2">Belongs to the histone deacetylase family.</text>
</comment>
<dbReference type="PRINTS" id="PR01270">
    <property type="entry name" value="HDASUPER"/>
</dbReference>
<keyword evidence="8" id="KW-1185">Reference proteome</keyword>
<dbReference type="InterPro" id="IPR000286">
    <property type="entry name" value="HDACs"/>
</dbReference>
<accession>A0A934NFS4</accession>
<dbReference type="EMBL" id="JAEKNR010000234">
    <property type="protein sequence ID" value="MBJ7601147.1"/>
    <property type="molecule type" value="Genomic_DNA"/>
</dbReference>
<dbReference type="Proteomes" id="UP000612893">
    <property type="component" value="Unassembled WGS sequence"/>
</dbReference>
<reference evidence="7" key="1">
    <citation type="submission" date="2020-10" db="EMBL/GenBank/DDBJ databases">
        <title>Ca. Dormibacterota MAGs.</title>
        <authorList>
            <person name="Montgomery K."/>
        </authorList>
    </citation>
    <scope>NUCLEOTIDE SEQUENCE [LARGE SCALE GENOMIC DNA]</scope>
    <source>
        <strain evidence="7">SC8812_S17_10</strain>
    </source>
</reference>
<dbReference type="PANTHER" id="PTHR10625:SF10">
    <property type="entry name" value="HISTONE DEACETYLASE HDAC1"/>
    <property type="match status" value="1"/>
</dbReference>
<keyword evidence="4" id="KW-0006">Acetoin catabolism</keyword>
<dbReference type="GO" id="GO:0004407">
    <property type="term" value="F:histone deacetylase activity"/>
    <property type="evidence" value="ECO:0007669"/>
    <property type="project" value="InterPro"/>
</dbReference>
<evidence type="ECO:0000256" key="4">
    <source>
        <dbReference type="ARBA" id="ARBA00022627"/>
    </source>
</evidence>
<gene>
    <name evidence="7" type="ORF">JF922_24120</name>
</gene>
<protein>
    <recommendedName>
        <fullName evidence="3">Acetoin utilization protein AcuC</fullName>
    </recommendedName>
</protein>
<dbReference type="GO" id="GO:0016787">
    <property type="term" value="F:hydrolase activity"/>
    <property type="evidence" value="ECO:0007669"/>
    <property type="project" value="UniProtKB-KW"/>
</dbReference>
<comment type="caution">
    <text evidence="7">The sequence shown here is derived from an EMBL/GenBank/DDBJ whole genome shotgun (WGS) entry which is preliminary data.</text>
</comment>
<comment type="pathway">
    <text evidence="1">Ketone degradation; acetoin degradation.</text>
</comment>
<dbReference type="InterPro" id="IPR023801">
    <property type="entry name" value="His_deacetylse_dom"/>
</dbReference>
<dbReference type="PANTHER" id="PTHR10625">
    <property type="entry name" value="HISTONE DEACETYLASE HDAC1-RELATED"/>
    <property type="match status" value="1"/>
</dbReference>
<keyword evidence="5" id="KW-0378">Hydrolase</keyword>
<evidence type="ECO:0000313" key="7">
    <source>
        <dbReference type="EMBL" id="MBJ7601147.1"/>
    </source>
</evidence>
<dbReference type="Gene3D" id="3.40.800.20">
    <property type="entry name" value="Histone deacetylase domain"/>
    <property type="match status" value="1"/>
</dbReference>
<dbReference type="InterPro" id="IPR023696">
    <property type="entry name" value="Ureohydrolase_dom_sf"/>
</dbReference>
<evidence type="ECO:0000259" key="6">
    <source>
        <dbReference type="Pfam" id="PF00850"/>
    </source>
</evidence>
<evidence type="ECO:0000256" key="5">
    <source>
        <dbReference type="ARBA" id="ARBA00022801"/>
    </source>
</evidence>
<dbReference type="GO" id="GO:0045150">
    <property type="term" value="P:acetoin catabolic process"/>
    <property type="evidence" value="ECO:0007669"/>
    <property type="project" value="UniProtKB-KW"/>
</dbReference>
<evidence type="ECO:0000313" key="8">
    <source>
        <dbReference type="Proteomes" id="UP000612893"/>
    </source>
</evidence>